<sequence length="264" mass="29425">MIEKSKLFFNGKKKVIGMVHLLPLPGNAAYQNNKEEIVKNAIEDAHTLIDCGVDAIMLENFSDWPQYSTEIPLEAYSLMVSIATRIREFCKIPFGVNIEMNAFVQEWAMAYAVDADFIRFEAYVDNRAGSFGYIEACSTPLAKIRQDYPSDTMIFADVHTAETYGVPNVAINELAGNAKGHDADAVIVTENDLNKKITPADVKSMREEMGDFPIIVGAGVKPNNVLDYMEYCDAVIVGRGFKTGDRVDAKLVKEFMEIVHSKFN</sequence>
<gene>
    <name evidence="2" type="ORF">WMO66_07790</name>
</gene>
<dbReference type="RefSeq" id="WP_349135857.1">
    <property type="nucleotide sequence ID" value="NZ_JBBMFF010000217.1"/>
</dbReference>
<dbReference type="Pfam" id="PF03437">
    <property type="entry name" value="BtpA"/>
    <property type="match status" value="1"/>
</dbReference>
<dbReference type="PANTHER" id="PTHR21381:SF3">
    <property type="entry name" value="SGC REGION PROTEIN SGCQ-RELATED"/>
    <property type="match status" value="1"/>
</dbReference>
<comment type="caution">
    <text evidence="2">The sequence shown here is derived from an EMBL/GenBank/DDBJ whole genome shotgun (WGS) entry which is preliminary data.</text>
</comment>
<protein>
    <submittedName>
        <fullName evidence="2">BtpA/SgcQ family protein</fullName>
    </submittedName>
</protein>
<evidence type="ECO:0000313" key="2">
    <source>
        <dbReference type="EMBL" id="MEQ2511145.1"/>
    </source>
</evidence>
<dbReference type="Proteomes" id="UP001491552">
    <property type="component" value="Unassembled WGS sequence"/>
</dbReference>
<dbReference type="SUPFAM" id="SSF51366">
    <property type="entry name" value="Ribulose-phoshate binding barrel"/>
    <property type="match status" value="1"/>
</dbReference>
<reference evidence="2 3" key="1">
    <citation type="submission" date="2024-03" db="EMBL/GenBank/DDBJ databases">
        <title>Human intestinal bacterial collection.</title>
        <authorList>
            <person name="Pauvert C."/>
            <person name="Hitch T.C.A."/>
            <person name="Clavel T."/>
        </authorList>
    </citation>
    <scope>NUCLEOTIDE SEQUENCE [LARGE SCALE GENOMIC DNA]</scope>
    <source>
        <strain evidence="2 3">CLA-AA-H192</strain>
    </source>
</reference>
<dbReference type="InterPro" id="IPR011060">
    <property type="entry name" value="RibuloseP-bd_barrel"/>
</dbReference>
<proteinExistence type="inferred from homology"/>
<dbReference type="PANTHER" id="PTHR21381">
    <property type="entry name" value="ZGC:162297"/>
    <property type="match status" value="1"/>
</dbReference>
<name>A0ABV1G6V1_9FIRM</name>
<accession>A0ABV1G6V1</accession>
<evidence type="ECO:0000256" key="1">
    <source>
        <dbReference type="ARBA" id="ARBA00006007"/>
    </source>
</evidence>
<evidence type="ECO:0000313" key="3">
    <source>
        <dbReference type="Proteomes" id="UP001491552"/>
    </source>
</evidence>
<organism evidence="2 3">
    <name type="scientific">Faecousia intestinalis</name>
    <dbReference type="NCBI Taxonomy" id="3133167"/>
    <lineage>
        <taxon>Bacteria</taxon>
        <taxon>Bacillati</taxon>
        <taxon>Bacillota</taxon>
        <taxon>Clostridia</taxon>
        <taxon>Eubacteriales</taxon>
        <taxon>Oscillospiraceae</taxon>
        <taxon>Faecousia</taxon>
    </lineage>
</organism>
<comment type="similarity">
    <text evidence="1">Belongs to the BtpA family.</text>
</comment>
<dbReference type="NCBIfam" id="TIGR00259">
    <property type="entry name" value="thylakoid_BtpA"/>
    <property type="match status" value="1"/>
</dbReference>
<keyword evidence="3" id="KW-1185">Reference proteome</keyword>
<dbReference type="EMBL" id="JBBMFF010000217">
    <property type="protein sequence ID" value="MEQ2511145.1"/>
    <property type="molecule type" value="Genomic_DNA"/>
</dbReference>
<dbReference type="PIRSF" id="PIRSF005956">
    <property type="entry name" value="BtpA"/>
    <property type="match status" value="1"/>
</dbReference>
<dbReference type="InterPro" id="IPR005137">
    <property type="entry name" value="BtpA"/>
</dbReference>